<sequence length="289" mass="31835">MKTVTVTRVGHPLPHPTTPGLAPEITVQVFFNQESVTLPSSPLSMLTRTGDTLTFEPDGNLRKVNHLTAGMLNEHLLGFEGEIDRVSHPLWLSAPNGQPELCVIVAAGKLMFALKADWNTLLLRDGDCIELCLEKHRPIRFHNQSLGFAFTPAAVQSAGLQGQIKRVAHPMTWPGADGIIGLKTLVLMEDLTFKILKASPESMFLQDNDLVEISNGGIKNARIPQIRYAGGALPEYYEVKAVGHPFPVILPNGAKQLSRYLITKENKIYRLPADENNMSLRAGDKVFQN</sequence>
<evidence type="ECO:0000313" key="1">
    <source>
        <dbReference type="EMBL" id="HIU53465.1"/>
    </source>
</evidence>
<name>A0A9D1SB07_9PROT</name>
<gene>
    <name evidence="1" type="ORF">IAD20_05235</name>
</gene>
<accession>A0A9D1SB07</accession>
<organism evidence="1 2">
    <name type="scientific">Candidatus Scatocola faecipullorum</name>
    <dbReference type="NCBI Taxonomy" id="2840917"/>
    <lineage>
        <taxon>Bacteria</taxon>
        <taxon>Pseudomonadati</taxon>
        <taxon>Pseudomonadota</taxon>
        <taxon>Alphaproteobacteria</taxon>
        <taxon>Rhodospirillales</taxon>
        <taxon>Rhodospirillaceae</taxon>
        <taxon>Rhodospirillaceae incertae sedis</taxon>
        <taxon>Candidatus Scatocola</taxon>
    </lineage>
</organism>
<reference evidence="1" key="1">
    <citation type="submission" date="2020-10" db="EMBL/GenBank/DDBJ databases">
        <authorList>
            <person name="Gilroy R."/>
        </authorList>
    </citation>
    <scope>NUCLEOTIDE SEQUENCE</scope>
    <source>
        <strain evidence="1">ChiW3-316</strain>
    </source>
</reference>
<dbReference type="Proteomes" id="UP000824107">
    <property type="component" value="Unassembled WGS sequence"/>
</dbReference>
<proteinExistence type="predicted"/>
<evidence type="ECO:0000313" key="2">
    <source>
        <dbReference type="Proteomes" id="UP000824107"/>
    </source>
</evidence>
<dbReference type="AlphaFoldDB" id="A0A9D1SB07"/>
<protein>
    <submittedName>
        <fullName evidence="1">Uncharacterized protein</fullName>
    </submittedName>
</protein>
<reference evidence="1" key="2">
    <citation type="journal article" date="2021" name="PeerJ">
        <title>Extensive microbial diversity within the chicken gut microbiome revealed by metagenomics and culture.</title>
        <authorList>
            <person name="Gilroy R."/>
            <person name="Ravi A."/>
            <person name="Getino M."/>
            <person name="Pursley I."/>
            <person name="Horton D.L."/>
            <person name="Alikhan N.F."/>
            <person name="Baker D."/>
            <person name="Gharbi K."/>
            <person name="Hall N."/>
            <person name="Watson M."/>
            <person name="Adriaenssens E.M."/>
            <person name="Foster-Nyarko E."/>
            <person name="Jarju S."/>
            <person name="Secka A."/>
            <person name="Antonio M."/>
            <person name="Oren A."/>
            <person name="Chaudhuri R.R."/>
            <person name="La Ragione R."/>
            <person name="Hildebrand F."/>
            <person name="Pallen M.J."/>
        </authorList>
    </citation>
    <scope>NUCLEOTIDE SEQUENCE</scope>
    <source>
        <strain evidence="1">ChiW3-316</strain>
    </source>
</reference>
<dbReference type="EMBL" id="DVNC01000032">
    <property type="protein sequence ID" value="HIU53465.1"/>
    <property type="molecule type" value="Genomic_DNA"/>
</dbReference>
<comment type="caution">
    <text evidence="1">The sequence shown here is derived from an EMBL/GenBank/DDBJ whole genome shotgun (WGS) entry which is preliminary data.</text>
</comment>